<dbReference type="PANTHER" id="PTHR24072">
    <property type="entry name" value="RHO FAMILY GTPASE"/>
    <property type="match status" value="1"/>
</dbReference>
<name>A0AAV2HB71_LYMST</name>
<organism evidence="3 4">
    <name type="scientific">Lymnaea stagnalis</name>
    <name type="common">Great pond snail</name>
    <name type="synonym">Helix stagnalis</name>
    <dbReference type="NCBI Taxonomy" id="6523"/>
    <lineage>
        <taxon>Eukaryota</taxon>
        <taxon>Metazoa</taxon>
        <taxon>Spiralia</taxon>
        <taxon>Lophotrochozoa</taxon>
        <taxon>Mollusca</taxon>
        <taxon>Gastropoda</taxon>
        <taxon>Heterobranchia</taxon>
        <taxon>Euthyneura</taxon>
        <taxon>Panpulmonata</taxon>
        <taxon>Hygrophila</taxon>
        <taxon>Lymnaeoidea</taxon>
        <taxon>Lymnaeidae</taxon>
        <taxon>Lymnaea</taxon>
    </lineage>
</organism>
<evidence type="ECO:0000256" key="2">
    <source>
        <dbReference type="ARBA" id="ARBA00023134"/>
    </source>
</evidence>
<dbReference type="SUPFAM" id="SSF52540">
    <property type="entry name" value="P-loop containing nucleoside triphosphate hydrolases"/>
    <property type="match status" value="1"/>
</dbReference>
<dbReference type="SMART" id="SM00174">
    <property type="entry name" value="RHO"/>
    <property type="match status" value="1"/>
</dbReference>
<dbReference type="InterPro" id="IPR001806">
    <property type="entry name" value="Small_GTPase"/>
</dbReference>
<dbReference type="Gene3D" id="3.40.50.300">
    <property type="entry name" value="P-loop containing nucleotide triphosphate hydrolases"/>
    <property type="match status" value="1"/>
</dbReference>
<dbReference type="GO" id="GO:0005525">
    <property type="term" value="F:GTP binding"/>
    <property type="evidence" value="ECO:0007669"/>
    <property type="project" value="UniProtKB-KW"/>
</dbReference>
<dbReference type="EMBL" id="CAXITT010000080">
    <property type="protein sequence ID" value="CAL1531022.1"/>
    <property type="molecule type" value="Genomic_DNA"/>
</dbReference>
<dbReference type="InterPro" id="IPR003578">
    <property type="entry name" value="Small_GTPase_Rho"/>
</dbReference>
<dbReference type="PRINTS" id="PR00449">
    <property type="entry name" value="RASTRNSFRMNG"/>
</dbReference>
<keyword evidence="2" id="KW-0342">GTP-binding</keyword>
<sequence length="173" mass="19240">MVAPRIVLVGPDSSGRHHLALLLTRGVIPGYIPLIIQRESFAITYRGVQHVFVLDLVMETTELNVCQSYYSEARAALLCISIDDSDAETNMKTWIQLLKRFLPFVPIVIVGTKNDLRENPDVSVLDVDTFADLAQRLGASRYTECSAIRQSGISELKNLICQQAFDNNTSVEA</sequence>
<comment type="caution">
    <text evidence="3">The sequence shown here is derived from an EMBL/GenBank/DDBJ whole genome shotgun (WGS) entry which is preliminary data.</text>
</comment>
<dbReference type="GO" id="GO:0003924">
    <property type="term" value="F:GTPase activity"/>
    <property type="evidence" value="ECO:0007669"/>
    <property type="project" value="InterPro"/>
</dbReference>
<evidence type="ECO:0000313" key="4">
    <source>
        <dbReference type="Proteomes" id="UP001497497"/>
    </source>
</evidence>
<dbReference type="Pfam" id="PF00071">
    <property type="entry name" value="Ras"/>
    <property type="match status" value="1"/>
</dbReference>
<dbReference type="InterPro" id="IPR027417">
    <property type="entry name" value="P-loop_NTPase"/>
</dbReference>
<protein>
    <submittedName>
        <fullName evidence="3">Uncharacterized protein</fullName>
    </submittedName>
</protein>
<evidence type="ECO:0000256" key="1">
    <source>
        <dbReference type="ARBA" id="ARBA00022741"/>
    </source>
</evidence>
<dbReference type="Proteomes" id="UP001497497">
    <property type="component" value="Unassembled WGS sequence"/>
</dbReference>
<gene>
    <name evidence="3" type="ORF">GSLYS_00005147001</name>
</gene>
<dbReference type="GO" id="GO:0007264">
    <property type="term" value="P:small GTPase-mediated signal transduction"/>
    <property type="evidence" value="ECO:0007669"/>
    <property type="project" value="InterPro"/>
</dbReference>
<dbReference type="PROSITE" id="PS51419">
    <property type="entry name" value="RAB"/>
    <property type="match status" value="1"/>
</dbReference>
<dbReference type="AlphaFoldDB" id="A0AAV2HB71"/>
<accession>A0AAV2HB71</accession>
<proteinExistence type="predicted"/>
<dbReference type="SMART" id="SM00175">
    <property type="entry name" value="RAB"/>
    <property type="match status" value="1"/>
</dbReference>
<reference evidence="3 4" key="1">
    <citation type="submission" date="2024-04" db="EMBL/GenBank/DDBJ databases">
        <authorList>
            <consortium name="Genoscope - CEA"/>
            <person name="William W."/>
        </authorList>
    </citation>
    <scope>NUCLEOTIDE SEQUENCE [LARGE SCALE GENOMIC DNA]</scope>
</reference>
<keyword evidence="4" id="KW-1185">Reference proteome</keyword>
<keyword evidence="1" id="KW-0547">Nucleotide-binding</keyword>
<evidence type="ECO:0000313" key="3">
    <source>
        <dbReference type="EMBL" id="CAL1531022.1"/>
    </source>
</evidence>